<dbReference type="RefSeq" id="WP_229660259.1">
    <property type="nucleotide sequence ID" value="NZ_BMIO01000001.1"/>
</dbReference>
<comment type="caution">
    <text evidence="2">The sequence shown here is derived from an EMBL/GenBank/DDBJ whole genome shotgun (WGS) entry which is preliminary data.</text>
</comment>
<feature type="compositionally biased region" description="Basic residues" evidence="1">
    <location>
        <begin position="81"/>
        <end position="90"/>
    </location>
</feature>
<protein>
    <submittedName>
        <fullName evidence="2">Uncharacterized protein</fullName>
    </submittedName>
</protein>
<proteinExistence type="predicted"/>
<accession>A0A917DFC1</accession>
<dbReference type="EMBL" id="BMIO01000001">
    <property type="protein sequence ID" value="GGD32397.1"/>
    <property type="molecule type" value="Genomic_DNA"/>
</dbReference>
<evidence type="ECO:0000256" key="1">
    <source>
        <dbReference type="SAM" id="MobiDB-lite"/>
    </source>
</evidence>
<organism evidence="2 3">
    <name type="scientific">Croceicoccus pelagius</name>
    <dbReference type="NCBI Taxonomy" id="1703341"/>
    <lineage>
        <taxon>Bacteria</taxon>
        <taxon>Pseudomonadati</taxon>
        <taxon>Pseudomonadota</taxon>
        <taxon>Alphaproteobacteria</taxon>
        <taxon>Sphingomonadales</taxon>
        <taxon>Erythrobacteraceae</taxon>
        <taxon>Croceicoccus</taxon>
    </lineage>
</organism>
<evidence type="ECO:0000313" key="2">
    <source>
        <dbReference type="EMBL" id="GGD32397.1"/>
    </source>
</evidence>
<dbReference type="AlphaFoldDB" id="A0A917DFC1"/>
<sequence length="311" mass="34314">MSEPFTFTPVRRAAHARLDARRQRDFIAALARHGFVGEAALRVGVSVAALERLRYAAGAEEFRAAWDAARNCPTAREARRAARRTGRRASRPSPDFRQAEPPVFPPDEVSAALAADGDQPDGPLHCNSSRPSRRTSYLAFRGDPPSPDDPLLGFAPYLHARPRRNSITPPRQRAFIAALAATGSVTQAAREIGASLEALYRLRSRGGAEGFAKAWDKAVDAGMARLEDTALIRAMEGELRPVVSGGRVVAWYRRHNDALTMFMLRHRRAHRYGSEAERAGTEGPDEQEIIDSINRKLDLMRARMEGREGIA</sequence>
<evidence type="ECO:0000313" key="3">
    <source>
        <dbReference type="Proteomes" id="UP000598997"/>
    </source>
</evidence>
<gene>
    <name evidence="2" type="ORF">GCM10010989_03040</name>
</gene>
<name>A0A917DFC1_9SPHN</name>
<dbReference type="Proteomes" id="UP000598997">
    <property type="component" value="Unassembled WGS sequence"/>
</dbReference>
<reference evidence="2 3" key="1">
    <citation type="journal article" date="2014" name="Int. J. Syst. Evol. Microbiol.">
        <title>Complete genome sequence of Corynebacterium casei LMG S-19264T (=DSM 44701T), isolated from a smear-ripened cheese.</title>
        <authorList>
            <consortium name="US DOE Joint Genome Institute (JGI-PGF)"/>
            <person name="Walter F."/>
            <person name="Albersmeier A."/>
            <person name="Kalinowski J."/>
            <person name="Ruckert C."/>
        </authorList>
    </citation>
    <scope>NUCLEOTIDE SEQUENCE [LARGE SCALE GENOMIC DNA]</scope>
    <source>
        <strain evidence="2 3">CGMCC 1.15358</strain>
    </source>
</reference>
<keyword evidence="3" id="KW-1185">Reference proteome</keyword>
<feature type="region of interest" description="Disordered" evidence="1">
    <location>
        <begin position="73"/>
        <end position="147"/>
    </location>
</feature>